<sequence length="408" mass="44051">MTCNQFWQRSLMSALGGLAPAFALTVALLASGATTAQVAGGPEEARGYPLGAGDVLSISFLNNPELSFDVPVEFTGYASFPLAGPVLVAGRTIDELRAELPVVLTGVKLRESAGNATHWRSVEDEEILVSVKHYRPIVVSGDVRRPGEVPFTVGMTVREAVSKSLGVGSLSRPDGPSTIVDDFKNRANLGNAMVERAVQRALLDGRAAIAAEDIAVPTGANLPRDRLVQRASARLDAAIDLLEEQQEQRDRQVLAAREAVMDALVRAEELAREQVVESENVARLERLLTRSLAYSGSLVQAKRNDLKAAEIARSARDAVDEARFAWSALQGTHRIETLSLRQEWLDRLGELDGEIDVLSAALSEGSVQAATITLYRKLRDQTRQGAVSMDDHLMPGDLIEVEISLVGQ</sequence>
<proteinExistence type="predicted"/>
<evidence type="ECO:0000256" key="1">
    <source>
        <dbReference type="ARBA" id="ARBA00022729"/>
    </source>
</evidence>
<evidence type="ECO:0000313" key="5">
    <source>
        <dbReference type="Proteomes" id="UP000239480"/>
    </source>
</evidence>
<dbReference type="Gene3D" id="3.30.1950.10">
    <property type="entry name" value="wza like domain"/>
    <property type="match status" value="1"/>
</dbReference>
<reference evidence="4 5" key="1">
    <citation type="submission" date="2018-03" db="EMBL/GenBank/DDBJ databases">
        <title>Genomic Encyclopedia of Archaeal and Bacterial Type Strains, Phase II (KMG-II): from individual species to whole genera.</title>
        <authorList>
            <person name="Goeker M."/>
        </authorList>
    </citation>
    <scope>NUCLEOTIDE SEQUENCE [LARGE SCALE GENOMIC DNA]</scope>
    <source>
        <strain evidence="4 5">DSM 29328</strain>
    </source>
</reference>
<evidence type="ECO:0000256" key="2">
    <source>
        <dbReference type="SAM" id="SignalP"/>
    </source>
</evidence>
<feature type="domain" description="Polysaccharide export protein N-terminal" evidence="3">
    <location>
        <begin position="44"/>
        <end position="101"/>
    </location>
</feature>
<dbReference type="PANTHER" id="PTHR33619">
    <property type="entry name" value="POLYSACCHARIDE EXPORT PROTEIN GFCE-RELATED"/>
    <property type="match status" value="1"/>
</dbReference>
<dbReference type="InterPro" id="IPR003715">
    <property type="entry name" value="Poly_export_N"/>
</dbReference>
<accession>A0A2T0S0J6</accession>
<dbReference type="EMBL" id="PVTD01000001">
    <property type="protein sequence ID" value="PRY26823.1"/>
    <property type="molecule type" value="Genomic_DNA"/>
</dbReference>
<evidence type="ECO:0000313" key="4">
    <source>
        <dbReference type="EMBL" id="PRY26823.1"/>
    </source>
</evidence>
<comment type="caution">
    <text evidence="4">The sequence shown here is derived from an EMBL/GenBank/DDBJ whole genome shotgun (WGS) entry which is preliminary data.</text>
</comment>
<organism evidence="4 5">
    <name type="scientific">Aliiruegeria haliotis</name>
    <dbReference type="NCBI Taxonomy" id="1280846"/>
    <lineage>
        <taxon>Bacteria</taxon>
        <taxon>Pseudomonadati</taxon>
        <taxon>Pseudomonadota</taxon>
        <taxon>Alphaproteobacteria</taxon>
        <taxon>Rhodobacterales</taxon>
        <taxon>Roseobacteraceae</taxon>
        <taxon>Aliiruegeria</taxon>
    </lineage>
</organism>
<feature type="chain" id="PRO_5015445341" evidence="2">
    <location>
        <begin position="33"/>
        <end position="408"/>
    </location>
</feature>
<dbReference type="AlphaFoldDB" id="A0A2T0S0J6"/>
<dbReference type="Pfam" id="PF02563">
    <property type="entry name" value="Poly_export"/>
    <property type="match status" value="1"/>
</dbReference>
<keyword evidence="1 2" id="KW-0732">Signal</keyword>
<gene>
    <name evidence="4" type="ORF">CLV78_101925</name>
</gene>
<feature type="signal peptide" evidence="2">
    <location>
        <begin position="1"/>
        <end position="32"/>
    </location>
</feature>
<dbReference type="Proteomes" id="UP000239480">
    <property type="component" value="Unassembled WGS sequence"/>
</dbReference>
<dbReference type="GO" id="GO:0015159">
    <property type="term" value="F:polysaccharide transmembrane transporter activity"/>
    <property type="evidence" value="ECO:0007669"/>
    <property type="project" value="InterPro"/>
</dbReference>
<dbReference type="PANTHER" id="PTHR33619:SF3">
    <property type="entry name" value="POLYSACCHARIDE EXPORT PROTEIN GFCE-RELATED"/>
    <property type="match status" value="1"/>
</dbReference>
<dbReference type="InterPro" id="IPR049712">
    <property type="entry name" value="Poly_export"/>
</dbReference>
<keyword evidence="5" id="KW-1185">Reference proteome</keyword>
<name>A0A2T0S0J6_9RHOB</name>
<protein>
    <submittedName>
        <fullName evidence="4">Protein involved in polysaccharide export with SLBB domain</fullName>
    </submittedName>
</protein>
<evidence type="ECO:0000259" key="3">
    <source>
        <dbReference type="Pfam" id="PF02563"/>
    </source>
</evidence>